<gene>
    <name evidence="2" type="ORF">ebA2753</name>
</gene>
<dbReference type="SUPFAM" id="SSF53474">
    <property type="entry name" value="alpha/beta-Hydrolases"/>
    <property type="match status" value="1"/>
</dbReference>
<dbReference type="KEGG" id="eba:ebA2753"/>
<reference evidence="2 3" key="1">
    <citation type="journal article" date="2005" name="Arch. Microbiol.">
        <title>The genome sequence of an anaerobic aromatic-degrading denitrifying bacterium, strain EbN1.</title>
        <authorList>
            <person name="Rabus R."/>
            <person name="Kube M."/>
            <person name="Heider J."/>
            <person name="Beck A."/>
            <person name="Heitmann K."/>
            <person name="Widdel F."/>
            <person name="Reinhardt R."/>
        </authorList>
    </citation>
    <scope>NUCLEOTIDE SEQUENCE [LARGE SCALE GENOMIC DNA]</scope>
    <source>
        <strain evidence="2 3">EbN1</strain>
    </source>
</reference>
<dbReference type="PANTHER" id="PTHR43689">
    <property type="entry name" value="HYDROLASE"/>
    <property type="match status" value="1"/>
</dbReference>
<protein>
    <submittedName>
        <fullName evidence="2">Lactonase</fullName>
    </submittedName>
</protein>
<dbReference type="eggNOG" id="COG2267">
    <property type="taxonomic scope" value="Bacteria"/>
</dbReference>
<evidence type="ECO:0000313" key="2">
    <source>
        <dbReference type="EMBL" id="CAI07672.1"/>
    </source>
</evidence>
<dbReference type="Gene3D" id="3.40.50.1820">
    <property type="entry name" value="alpha/beta hydrolase"/>
    <property type="match status" value="1"/>
</dbReference>
<evidence type="ECO:0000313" key="3">
    <source>
        <dbReference type="Proteomes" id="UP000006552"/>
    </source>
</evidence>
<proteinExistence type="predicted"/>
<dbReference type="ESTHER" id="aroae-q5p4u0">
    <property type="family name" value="6_AlphaBeta_hydrolase"/>
</dbReference>
<dbReference type="Proteomes" id="UP000006552">
    <property type="component" value="Chromosome"/>
</dbReference>
<dbReference type="InterPro" id="IPR029058">
    <property type="entry name" value="AB_hydrolase_fold"/>
</dbReference>
<feature type="domain" description="AB hydrolase-1" evidence="1">
    <location>
        <begin position="28"/>
        <end position="246"/>
    </location>
</feature>
<name>Q5P4U0_AROAE</name>
<dbReference type="PANTHER" id="PTHR43689:SF8">
    <property type="entry name" value="ALPHA_BETA-HYDROLASES SUPERFAMILY PROTEIN"/>
    <property type="match status" value="1"/>
</dbReference>
<dbReference type="RefSeq" id="WP_011237387.1">
    <property type="nucleotide sequence ID" value="NC_006513.1"/>
</dbReference>
<dbReference type="EMBL" id="CR555306">
    <property type="protein sequence ID" value="CAI07672.1"/>
    <property type="molecule type" value="Genomic_DNA"/>
</dbReference>
<dbReference type="Pfam" id="PF12697">
    <property type="entry name" value="Abhydrolase_6"/>
    <property type="match status" value="1"/>
</dbReference>
<dbReference type="HOGENOM" id="CLU_020336_26_0_4"/>
<dbReference type="OrthoDB" id="135231at2"/>
<organism evidence="2 3">
    <name type="scientific">Aromatoleum aromaticum (strain DSM 19018 / LMG 30748 / EbN1)</name>
    <name type="common">Azoarcus sp. (strain EbN1)</name>
    <dbReference type="NCBI Taxonomy" id="76114"/>
    <lineage>
        <taxon>Bacteria</taxon>
        <taxon>Pseudomonadati</taxon>
        <taxon>Pseudomonadota</taxon>
        <taxon>Betaproteobacteria</taxon>
        <taxon>Rhodocyclales</taxon>
        <taxon>Rhodocyclaceae</taxon>
        <taxon>Aromatoleum</taxon>
    </lineage>
</organism>
<dbReference type="InterPro" id="IPR000073">
    <property type="entry name" value="AB_hydrolase_1"/>
</dbReference>
<sequence length="257" mass="28079">MKQVQVGDTHLEYVRLPSAHPRGGAPAIVFLHEGLGSVAMWRDFPQKIADATGCEALVYSRAGYGRSDPARLPRDTRYMHDEGLQVLPALLAALGLERPILFGHSDGASIALICAGGTATELAAVIVMAPHVIVEDISVSSIAQAKVAWQTTDLRTRLAKHHADVDAAFRGWNDIWLHPDFRAWNIEEYVPRILCPVLAIQGEDDEYGTMAQIERIAAQAPDVELVKLADCRHSPHKDQPAAVIDAVGEFVSRILED</sequence>
<keyword evidence="3" id="KW-1185">Reference proteome</keyword>
<evidence type="ECO:0000259" key="1">
    <source>
        <dbReference type="Pfam" id="PF12697"/>
    </source>
</evidence>
<accession>Q5P4U0</accession>
<dbReference type="STRING" id="76114.ebA2753"/>
<dbReference type="AlphaFoldDB" id="Q5P4U0"/>